<keyword evidence="2" id="KW-1185">Reference proteome</keyword>
<dbReference type="RefSeq" id="WP_145220083.1">
    <property type="nucleotide sequence ID" value="NZ_CP036269.1"/>
</dbReference>
<accession>A0A517RL22</accession>
<organism evidence="1 2">
    <name type="scientific">Gimesia alba</name>
    <dbReference type="NCBI Taxonomy" id="2527973"/>
    <lineage>
        <taxon>Bacteria</taxon>
        <taxon>Pseudomonadati</taxon>
        <taxon>Planctomycetota</taxon>
        <taxon>Planctomycetia</taxon>
        <taxon>Planctomycetales</taxon>
        <taxon>Planctomycetaceae</taxon>
        <taxon>Gimesia</taxon>
    </lineage>
</organism>
<dbReference type="EMBL" id="CP036269">
    <property type="protein sequence ID" value="QDT44539.1"/>
    <property type="molecule type" value="Genomic_DNA"/>
</dbReference>
<evidence type="ECO:0000313" key="2">
    <source>
        <dbReference type="Proteomes" id="UP000317171"/>
    </source>
</evidence>
<reference evidence="1 2" key="1">
    <citation type="submission" date="2019-02" db="EMBL/GenBank/DDBJ databases">
        <title>Deep-cultivation of Planctomycetes and their phenomic and genomic characterization uncovers novel biology.</title>
        <authorList>
            <person name="Wiegand S."/>
            <person name="Jogler M."/>
            <person name="Boedeker C."/>
            <person name="Pinto D."/>
            <person name="Vollmers J."/>
            <person name="Rivas-Marin E."/>
            <person name="Kohn T."/>
            <person name="Peeters S.H."/>
            <person name="Heuer A."/>
            <person name="Rast P."/>
            <person name="Oberbeckmann S."/>
            <person name="Bunk B."/>
            <person name="Jeske O."/>
            <person name="Meyerdierks A."/>
            <person name="Storesund J.E."/>
            <person name="Kallscheuer N."/>
            <person name="Luecker S."/>
            <person name="Lage O.M."/>
            <person name="Pohl T."/>
            <person name="Merkel B.J."/>
            <person name="Hornburger P."/>
            <person name="Mueller R.-W."/>
            <person name="Bruemmer F."/>
            <person name="Labrenz M."/>
            <person name="Spormann A.M."/>
            <person name="Op den Camp H."/>
            <person name="Overmann J."/>
            <person name="Amann R."/>
            <person name="Jetten M.S.M."/>
            <person name="Mascher T."/>
            <person name="Medema M.H."/>
            <person name="Devos D.P."/>
            <person name="Kaster A.-K."/>
            <person name="Ovreas L."/>
            <person name="Rohde M."/>
            <person name="Galperin M.Y."/>
            <person name="Jogler C."/>
        </authorList>
    </citation>
    <scope>NUCLEOTIDE SEQUENCE [LARGE SCALE GENOMIC DNA]</scope>
    <source>
        <strain evidence="1 2">Pan241w</strain>
    </source>
</reference>
<dbReference type="OrthoDB" id="266896at2"/>
<gene>
    <name evidence="1" type="ORF">Pan241w_46510</name>
</gene>
<name>A0A517RL22_9PLAN</name>
<dbReference type="KEGG" id="gaz:Pan241w_46510"/>
<sequence length="272" mass="30852">MGRKKKVVFPAAGEAFAFQLDDGRYSVCRVLSDGVNQIDTKVEAVLIACSTWIGSEVPSADNPELRPILKLTHHAWNNRAEMGWVTEAVPDSFIPIGTIEPTDEEAAIHCTGYTSWESMRIQSLKQWRWDHDREAVLAEDAIKEQEEAEQSAQDENEHQGYLEQVKLQDLAKHTFFPHWEHVPKKTLEASRKIMLDAINELIALGESASEEARLEVLENCIEAFNALDAEHNFIETLEREDICDEFEAIVHACGLGALDSPDEPLVDEWREW</sequence>
<dbReference type="AlphaFoldDB" id="A0A517RL22"/>
<evidence type="ECO:0000313" key="1">
    <source>
        <dbReference type="EMBL" id="QDT44539.1"/>
    </source>
</evidence>
<dbReference type="Proteomes" id="UP000317171">
    <property type="component" value="Chromosome"/>
</dbReference>
<protein>
    <submittedName>
        <fullName evidence="1">Uncharacterized protein</fullName>
    </submittedName>
</protein>
<proteinExistence type="predicted"/>